<dbReference type="Gene3D" id="3.90.780.10">
    <property type="entry name" value="5'-Nucleotidase, C-terminal domain"/>
    <property type="match status" value="1"/>
</dbReference>
<sequence>MIPRAAFAFSLALATTVSAEIYLASRERAIHPPACPDYFNISIYHVNDIHAHLDEITTSGTDCTKPQNGCYGGYARIKSVVDAGRKKAQNSLFLNAGDEFQGTLFYSYYGGEKIADTLNQLSIDAFTLGNHEFDQGDKYLGEFLDNLTMPIICANVDSQDKSINSTVKPYHLFPQYNLAVIAVTTDTIPLISNSDDSTSFADPIKTVQYWADYVRAHEHVERIVALTHVGYEVDIAMAQNTTGIHLIIGGHSHTLLGDMAGAAGPYPTIETNLDGEEVFVITAYRYGEYLGLLDVQFGPNGKVIGVSGGPIHLDNQTAQDADLQAQIKEWRVPFDEFGNEVIGDTTVLLNHNGCKTGECNFGDLICDAMLDYRAAQSAPAGCLLNGGGIRVDIPIGNITRGDVITAFPFGNAVADVSLTGRQLWDIFAGAVSGVSVFNGQPVVTWPQISKGVRVTYNPTTKTLINLEIGQGDEMPTVDFDATYRMVTADYVAGGGDNIMPAQSDIVVLDTLDEVLTAYIQRLGSIDEELQNRVVRVNDTTPILSYSITNVLFSVFVLVASMTTTLRVLSGIDERKMRKDETPYHWQQFLRPLDLWFDDGNIIIQAENTQFRVYRGVLAARSFVFEDMLLFPQPPDSELVEGCPLVQLSDFAVEVAVFLRAIFDSGFFPPFPSRTDYTTVSGVLRLSHKYGVQYLRDRALLHLSAAFPWFNPACGRMVKPSKRTFDRSPDPVCKILVIQLAREVDAPWILPGAFYTLATSYPKLGPQIFQSVTYNGVTSQLSEADQQAFLTGSQMQYASTVDDMLRFLFFSADIVGCTQPVRCQRRRLQAFEAKRQDRLRSSYDPLKIWRKDDWASLNGVCHLCQISMVQAHHETAQRLTNELPNMYGLPSWTVLDTLRKNALGDTFQLLVDVTPS</sequence>
<dbReference type="FunFam" id="3.60.21.10:FF:000020">
    <property type="entry name" value="NT5E isoform 4"/>
    <property type="match status" value="1"/>
</dbReference>
<keyword evidence="4" id="KW-0547">Nucleotide-binding</keyword>
<dbReference type="InterPro" id="IPR029052">
    <property type="entry name" value="Metallo-depent_PP-like"/>
</dbReference>
<feature type="domain" description="5'-Nucleotidase C-terminal" evidence="8">
    <location>
        <begin position="341"/>
        <end position="498"/>
    </location>
</feature>
<evidence type="ECO:0000256" key="3">
    <source>
        <dbReference type="ARBA" id="ARBA00022729"/>
    </source>
</evidence>
<evidence type="ECO:0000256" key="2">
    <source>
        <dbReference type="ARBA" id="ARBA00022723"/>
    </source>
</evidence>
<keyword evidence="2" id="KW-0479">Metal-binding</keyword>
<dbReference type="GO" id="GO:0009166">
    <property type="term" value="P:nucleotide catabolic process"/>
    <property type="evidence" value="ECO:0007669"/>
    <property type="project" value="InterPro"/>
</dbReference>
<dbReference type="CDD" id="cd07409">
    <property type="entry name" value="MPP_CD73_N"/>
    <property type="match status" value="1"/>
</dbReference>
<dbReference type="EMBL" id="JAWWNJ010000105">
    <property type="protein sequence ID" value="KAK6992975.1"/>
    <property type="molecule type" value="Genomic_DNA"/>
</dbReference>
<accession>A0AAV9ZVM6</accession>
<evidence type="ECO:0000256" key="6">
    <source>
        <dbReference type="SAM" id="SignalP"/>
    </source>
</evidence>
<dbReference type="SUPFAM" id="SSF56300">
    <property type="entry name" value="Metallo-dependent phosphatases"/>
    <property type="match status" value="1"/>
</dbReference>
<evidence type="ECO:0000256" key="4">
    <source>
        <dbReference type="ARBA" id="ARBA00022741"/>
    </source>
</evidence>
<dbReference type="GO" id="GO:0046872">
    <property type="term" value="F:metal ion binding"/>
    <property type="evidence" value="ECO:0007669"/>
    <property type="project" value="UniProtKB-KW"/>
</dbReference>
<feature type="domain" description="Calcineurin-like phosphoesterase" evidence="7">
    <location>
        <begin position="42"/>
        <end position="254"/>
    </location>
</feature>
<dbReference type="SUPFAM" id="SSF54695">
    <property type="entry name" value="POZ domain"/>
    <property type="match status" value="1"/>
</dbReference>
<proteinExistence type="inferred from homology"/>
<dbReference type="PANTHER" id="PTHR11575">
    <property type="entry name" value="5'-NUCLEOTIDASE-RELATED"/>
    <property type="match status" value="1"/>
</dbReference>
<dbReference type="CDD" id="cd18186">
    <property type="entry name" value="BTB_POZ_ZBTB_KLHL-like"/>
    <property type="match status" value="1"/>
</dbReference>
<dbReference type="Gene3D" id="3.30.710.10">
    <property type="entry name" value="Potassium Channel Kv1.1, Chain A"/>
    <property type="match status" value="1"/>
</dbReference>
<feature type="chain" id="PRO_5043687534" evidence="6">
    <location>
        <begin position="20"/>
        <end position="915"/>
    </location>
</feature>
<evidence type="ECO:0000313" key="10">
    <source>
        <dbReference type="Proteomes" id="UP001362999"/>
    </source>
</evidence>
<evidence type="ECO:0000259" key="7">
    <source>
        <dbReference type="Pfam" id="PF00149"/>
    </source>
</evidence>
<protein>
    <submittedName>
        <fullName evidence="9">5-nucleotidase protein</fullName>
    </submittedName>
</protein>
<keyword evidence="10" id="KW-1185">Reference proteome</keyword>
<dbReference type="Pfam" id="PF00149">
    <property type="entry name" value="Metallophos"/>
    <property type="match status" value="1"/>
</dbReference>
<dbReference type="Pfam" id="PF02872">
    <property type="entry name" value="5_nucleotid_C"/>
    <property type="match status" value="1"/>
</dbReference>
<evidence type="ECO:0000313" key="9">
    <source>
        <dbReference type="EMBL" id="KAK6992975.1"/>
    </source>
</evidence>
<dbReference type="InterPro" id="IPR004843">
    <property type="entry name" value="Calcineurin-like_PHP"/>
</dbReference>
<comment type="caution">
    <text evidence="9">The sequence shown here is derived from an EMBL/GenBank/DDBJ whole genome shotgun (WGS) entry which is preliminary data.</text>
</comment>
<dbReference type="AlphaFoldDB" id="A0AAV9ZVM6"/>
<feature type="signal peptide" evidence="6">
    <location>
        <begin position="1"/>
        <end position="19"/>
    </location>
</feature>
<dbReference type="GO" id="GO:0016787">
    <property type="term" value="F:hydrolase activity"/>
    <property type="evidence" value="ECO:0007669"/>
    <property type="project" value="UniProtKB-KW"/>
</dbReference>
<evidence type="ECO:0000259" key="8">
    <source>
        <dbReference type="Pfam" id="PF02872"/>
    </source>
</evidence>
<dbReference type="InterPro" id="IPR006179">
    <property type="entry name" value="5_nucleotidase/apyrase"/>
</dbReference>
<dbReference type="Gene3D" id="3.60.21.10">
    <property type="match status" value="1"/>
</dbReference>
<dbReference type="GO" id="GO:0000166">
    <property type="term" value="F:nucleotide binding"/>
    <property type="evidence" value="ECO:0007669"/>
    <property type="project" value="UniProtKB-KW"/>
</dbReference>
<evidence type="ECO:0000256" key="1">
    <source>
        <dbReference type="ARBA" id="ARBA00006654"/>
    </source>
</evidence>
<dbReference type="PANTHER" id="PTHR11575:SF24">
    <property type="entry name" value="5'-NUCLEOTIDASE"/>
    <property type="match status" value="1"/>
</dbReference>
<name>A0AAV9ZVM6_9AGAR</name>
<comment type="similarity">
    <text evidence="1">Belongs to the 5'-nucleotidase family.</text>
</comment>
<organism evidence="9 10">
    <name type="scientific">Favolaschia claudopus</name>
    <dbReference type="NCBI Taxonomy" id="2862362"/>
    <lineage>
        <taxon>Eukaryota</taxon>
        <taxon>Fungi</taxon>
        <taxon>Dikarya</taxon>
        <taxon>Basidiomycota</taxon>
        <taxon>Agaricomycotina</taxon>
        <taxon>Agaricomycetes</taxon>
        <taxon>Agaricomycetidae</taxon>
        <taxon>Agaricales</taxon>
        <taxon>Marasmiineae</taxon>
        <taxon>Mycenaceae</taxon>
        <taxon>Favolaschia</taxon>
    </lineage>
</organism>
<evidence type="ECO:0000256" key="5">
    <source>
        <dbReference type="ARBA" id="ARBA00022801"/>
    </source>
</evidence>
<dbReference type="InterPro" id="IPR011333">
    <property type="entry name" value="SKP1/BTB/POZ_sf"/>
</dbReference>
<dbReference type="SUPFAM" id="SSF55816">
    <property type="entry name" value="5'-nucleotidase (syn. UDP-sugar hydrolase), C-terminal domain"/>
    <property type="match status" value="1"/>
</dbReference>
<dbReference type="Proteomes" id="UP001362999">
    <property type="component" value="Unassembled WGS sequence"/>
</dbReference>
<gene>
    <name evidence="9" type="ORF">R3P38DRAFT_3371973</name>
</gene>
<dbReference type="InterPro" id="IPR008334">
    <property type="entry name" value="5'-Nucleotdase_C"/>
</dbReference>
<keyword evidence="5" id="KW-0378">Hydrolase</keyword>
<keyword evidence="3 6" id="KW-0732">Signal</keyword>
<dbReference type="InterPro" id="IPR036907">
    <property type="entry name" value="5'-Nucleotdase_C_sf"/>
</dbReference>
<reference evidence="9 10" key="1">
    <citation type="journal article" date="2024" name="J Genomics">
        <title>Draft genome sequencing and assembly of Favolaschia claudopus CIRM-BRFM 2984 isolated from oak limbs.</title>
        <authorList>
            <person name="Navarro D."/>
            <person name="Drula E."/>
            <person name="Chaduli D."/>
            <person name="Cazenave R."/>
            <person name="Ahrendt S."/>
            <person name="Wang J."/>
            <person name="Lipzen A."/>
            <person name="Daum C."/>
            <person name="Barry K."/>
            <person name="Grigoriev I.V."/>
            <person name="Favel A."/>
            <person name="Rosso M.N."/>
            <person name="Martin F."/>
        </authorList>
    </citation>
    <scope>NUCLEOTIDE SEQUENCE [LARGE SCALE GENOMIC DNA]</scope>
    <source>
        <strain evidence="9 10">CIRM-BRFM 2984</strain>
    </source>
</reference>
<dbReference type="PRINTS" id="PR01607">
    <property type="entry name" value="APYRASEFAMLY"/>
</dbReference>